<evidence type="ECO:0000313" key="3">
    <source>
        <dbReference type="EMBL" id="VFU30993.1"/>
    </source>
</evidence>
<dbReference type="InterPro" id="IPR059080">
    <property type="entry name" value="WHD_PTC1"/>
</dbReference>
<feature type="compositionally biased region" description="Basic residues" evidence="1">
    <location>
        <begin position="296"/>
        <end position="306"/>
    </location>
</feature>
<feature type="region of interest" description="Disordered" evidence="1">
    <location>
        <begin position="242"/>
        <end position="316"/>
    </location>
</feature>
<feature type="domain" description="PTC1-like winged helix-turn-helix" evidence="2">
    <location>
        <begin position="327"/>
        <end position="409"/>
    </location>
</feature>
<protein>
    <recommendedName>
        <fullName evidence="2">PTC1-like winged helix-turn-helix domain-containing protein</fullName>
    </recommendedName>
</protein>
<dbReference type="GO" id="GO:0007131">
    <property type="term" value="P:reciprocal meiotic recombination"/>
    <property type="evidence" value="ECO:0007669"/>
    <property type="project" value="InterPro"/>
</dbReference>
<feature type="region of interest" description="Disordered" evidence="1">
    <location>
        <begin position="654"/>
        <end position="680"/>
    </location>
</feature>
<feature type="compositionally biased region" description="Basic residues" evidence="1">
    <location>
        <begin position="277"/>
        <end position="286"/>
    </location>
</feature>
<evidence type="ECO:0000256" key="1">
    <source>
        <dbReference type="SAM" id="MobiDB-lite"/>
    </source>
</evidence>
<dbReference type="InterPro" id="IPR044221">
    <property type="entry name" value="DYAD/AMEIOTIC1"/>
</dbReference>
<organism evidence="3">
    <name type="scientific">Salix viminalis</name>
    <name type="common">Common osier</name>
    <name type="synonym">Basket willow</name>
    <dbReference type="NCBI Taxonomy" id="40686"/>
    <lineage>
        <taxon>Eukaryota</taxon>
        <taxon>Viridiplantae</taxon>
        <taxon>Streptophyta</taxon>
        <taxon>Embryophyta</taxon>
        <taxon>Tracheophyta</taxon>
        <taxon>Spermatophyta</taxon>
        <taxon>Magnoliopsida</taxon>
        <taxon>eudicotyledons</taxon>
        <taxon>Gunneridae</taxon>
        <taxon>Pentapetalae</taxon>
        <taxon>rosids</taxon>
        <taxon>fabids</taxon>
        <taxon>Malpighiales</taxon>
        <taxon>Salicaceae</taxon>
        <taxon>Saliceae</taxon>
        <taxon>Salix</taxon>
    </lineage>
</organism>
<sequence>MQKITEMEMIDVAVIDPSEMMGCIDSRQRQNPEAAAAKNTFLGRQFPHYPINTNTSTPPPFGNVQTDAHPAEHIKVSSVYELDHTKLPPSSPDQLYKIRVVMVNEKTRMRVSLRFPSIYSLRSYLNETEHTNKKDMRKKLPAFDDKYMIGSEVAAEALYRRISFQEIADKSSSWSFWVLQNPSVSPQKVSDSPRRSANVNVGARKLSLMSELNGIGVVKWGKRRQVRVLANHVEDNREIVAVSNDVVKGEEEKDNDGGDDTEEEEEDVKVEVNKSREAKRKLCKRKGQGESGSKSSPKKKRPKSEKKNRIAVNKQKKNKVIKKSIDRWSAERYKMAEVSIFKVMKEQNAVFRNPILRPELRAESRKLIGDTGLLDHLLKHMAGKVAPGGEERFRRRHNADGAMEYWLEKANLVDIRKEAGVQDPYWTPSPGWKPGDNPTQDPVCARDIKELRKEIDKLKREMVSRKYEKELAIMAVPISSPTSQDMEHGSLLIPLEEMYSDLVNKKVKMEEQLMGISRSLCGMEEEMKLLKTRVKKSNRTGSTERPALLMGSTELTTPAGSGRKGKEVIYREKEAMVLGELAQEQCQSSAGGNISPTAKSAPPPEDRTAKIERLKSGFRICKPQGSFLWPDMTTSTPHPQVAAHLQDLIAVHTPPSVSSTSPEQSYLLFTPPSQTHGPRQASPVMASAERRSVIVPQSTGSKTPITCSPPDRMIHSQYEKSSISTSTTINSTIKTPLINLNEPLNTNQTDDYGLFCWSHSHANAQTSPCPATYQRRHHQNLTTTIAMPSLGPTKKEMMNQWEEGDPRKGMIRNCEQPQQQMRCSSASSIASSSMSMEVGTWLALASSKPSVEHKSKRG</sequence>
<dbReference type="PANTHER" id="PTHR46740:SF2">
    <property type="entry name" value="PROTEIN DYAD"/>
    <property type="match status" value="1"/>
</dbReference>
<proteinExistence type="predicted"/>
<dbReference type="GO" id="GO:0051177">
    <property type="term" value="P:meiotic sister chromatid cohesion"/>
    <property type="evidence" value="ECO:0007669"/>
    <property type="project" value="InterPro"/>
</dbReference>
<name>A0A6N2KQX9_SALVM</name>
<reference evidence="3" key="1">
    <citation type="submission" date="2019-03" db="EMBL/GenBank/DDBJ databases">
        <authorList>
            <person name="Mank J."/>
            <person name="Almeida P."/>
        </authorList>
    </citation>
    <scope>NUCLEOTIDE SEQUENCE</scope>
    <source>
        <strain evidence="3">78183</strain>
    </source>
</reference>
<accession>A0A6N2KQX9</accession>
<dbReference type="PANTHER" id="PTHR46740">
    <property type="entry name" value="PROTEIN DYAD"/>
    <property type="match status" value="1"/>
</dbReference>
<dbReference type="Pfam" id="PF25874">
    <property type="entry name" value="WHD_plant_repro"/>
    <property type="match status" value="1"/>
</dbReference>
<gene>
    <name evidence="3" type="ORF">SVIM_LOCUS125729</name>
</gene>
<evidence type="ECO:0000259" key="2">
    <source>
        <dbReference type="Pfam" id="PF25874"/>
    </source>
</evidence>
<dbReference type="EMBL" id="CAADRP010000668">
    <property type="protein sequence ID" value="VFU30993.1"/>
    <property type="molecule type" value="Genomic_DNA"/>
</dbReference>
<feature type="compositionally biased region" description="Acidic residues" evidence="1">
    <location>
        <begin position="252"/>
        <end position="268"/>
    </location>
</feature>
<dbReference type="AlphaFoldDB" id="A0A6N2KQX9"/>